<keyword evidence="8 20" id="KW-0479">Metal-binding</keyword>
<evidence type="ECO:0000256" key="11">
    <source>
        <dbReference type="ARBA" id="ARBA00022840"/>
    </source>
</evidence>
<dbReference type="PANTHER" id="PTHR43520">
    <property type="entry name" value="ATP7, ISOFORM B"/>
    <property type="match status" value="1"/>
</dbReference>
<evidence type="ECO:0000256" key="9">
    <source>
        <dbReference type="ARBA" id="ARBA00022741"/>
    </source>
</evidence>
<dbReference type="InterPro" id="IPR023214">
    <property type="entry name" value="HAD_sf"/>
</dbReference>
<evidence type="ECO:0000256" key="4">
    <source>
        <dbReference type="ARBA" id="ARBA00022448"/>
    </source>
</evidence>
<name>A0A2H0XU67_UNCSA</name>
<dbReference type="InterPro" id="IPR017969">
    <property type="entry name" value="Heavy-metal-associated_CS"/>
</dbReference>
<gene>
    <name evidence="22" type="ORF">COT42_07900</name>
</gene>
<dbReference type="InterPro" id="IPR006121">
    <property type="entry name" value="HMA_dom"/>
</dbReference>
<dbReference type="GO" id="GO:0005507">
    <property type="term" value="F:copper ion binding"/>
    <property type="evidence" value="ECO:0007669"/>
    <property type="project" value="TreeGrafter"/>
</dbReference>
<evidence type="ECO:0000256" key="15">
    <source>
        <dbReference type="ARBA" id="ARBA00023008"/>
    </source>
</evidence>
<dbReference type="NCBIfam" id="TIGR01525">
    <property type="entry name" value="ATPase-IB_hvy"/>
    <property type="match status" value="1"/>
</dbReference>
<dbReference type="EMBL" id="PEYM01000129">
    <property type="protein sequence ID" value="PIS28500.1"/>
    <property type="molecule type" value="Genomic_DNA"/>
</dbReference>
<evidence type="ECO:0000256" key="1">
    <source>
        <dbReference type="ARBA" id="ARBA00004651"/>
    </source>
</evidence>
<feature type="transmembrane region" description="Helical" evidence="20">
    <location>
        <begin position="93"/>
        <end position="114"/>
    </location>
</feature>
<evidence type="ECO:0000256" key="10">
    <source>
        <dbReference type="ARBA" id="ARBA00022796"/>
    </source>
</evidence>
<dbReference type="PROSITE" id="PS00154">
    <property type="entry name" value="ATPASE_E1_E2"/>
    <property type="match status" value="1"/>
</dbReference>
<sequence>MAKIIIPITGMHCASCVSAIENALKSFKGVKNASVNFASEKATVEYDPTITDLPRIEEVIKNTGYKVIREPMIDQDSEKLAREKEIKNLRNRFLGSLFLCLPLLYYMLSMLVGLPLPLFMMQNVATIQFLITTPVIFIGSLFFTRGIVSLVKTKTANMDTLVSLGVGSAYIYSLYVTFMIWSGSSAFGMSNLYYEVVAFLITFILLGKYFEALAKGRTSEAIKKLIGLQSKTALVVKDGQEVEVGIKEVVVGDIIVVKPGGKVPVDGVVVDGHSSVDESMVSGESIPAEKKAGDKVIGATINKTGSFKFKAAKIGKDTFISQVIRLVEEAQGSKAPIEALADKISAVFVPAVVLIASLAFVVWLLAGQSFIFALTIFIAVLIIACPCALGLATPTVVMVATGLGAEHGILIKNAASLQIAAQLKTIVFDKTGTLTKGEPEVTDLMSNDGRELLLNAVVAEKQSEHPLAEAIVKKAQAEKLDIPEPESFNSISGKGVEAQLKGETILLGNRLLMKEKNISFADLDEKINQLEFQGKTVMLVAKNNALLGLIAVADTLKQYSKEAVTELHRMGREVVMITGDNKRTGEAIAKQVGIDRVLAEVLPEDKAANVKKLQAEKQKVAMVGDGVNDAPALAQADIGIAIGSGTDVAIEAGDIVLVKDDLRDVVTAIDLSAYSMRKIKQNLFWAFAYNSLGLPIAAGVLYPFTGFLLSPIIAGAAMVFSSVSVVTNSCQGKVKMSGS</sequence>
<keyword evidence="7 20" id="KW-0812">Transmembrane</keyword>
<dbReference type="FunFam" id="3.30.70.100:FF:000005">
    <property type="entry name" value="Copper-exporting P-type ATPase A"/>
    <property type="match status" value="1"/>
</dbReference>
<keyword evidence="9 20" id="KW-0547">Nucleotide-binding</keyword>
<dbReference type="GO" id="GO:0043682">
    <property type="term" value="F:P-type divalent copper transporter activity"/>
    <property type="evidence" value="ECO:0007669"/>
    <property type="project" value="TreeGrafter"/>
</dbReference>
<keyword evidence="12" id="KW-0460">Magnesium</keyword>
<dbReference type="PROSITE" id="PS01047">
    <property type="entry name" value="HMA_1"/>
    <property type="match status" value="1"/>
</dbReference>
<dbReference type="GO" id="GO:0016887">
    <property type="term" value="F:ATP hydrolysis activity"/>
    <property type="evidence" value="ECO:0007669"/>
    <property type="project" value="InterPro"/>
</dbReference>
<dbReference type="InterPro" id="IPR036412">
    <property type="entry name" value="HAD-like_sf"/>
</dbReference>
<dbReference type="Pfam" id="PF00403">
    <property type="entry name" value="HMA"/>
    <property type="match status" value="1"/>
</dbReference>
<comment type="catalytic activity">
    <reaction evidence="19">
        <text>Cu(+)(in) + ATP + H2O = Cu(+)(out) + ADP + phosphate + H(+)</text>
        <dbReference type="Rhea" id="RHEA:25792"/>
        <dbReference type="ChEBI" id="CHEBI:15377"/>
        <dbReference type="ChEBI" id="CHEBI:15378"/>
        <dbReference type="ChEBI" id="CHEBI:30616"/>
        <dbReference type="ChEBI" id="CHEBI:43474"/>
        <dbReference type="ChEBI" id="CHEBI:49552"/>
        <dbReference type="ChEBI" id="CHEBI:456216"/>
        <dbReference type="EC" id="7.2.2.8"/>
    </reaction>
</comment>
<comment type="caution">
    <text evidence="22">The sequence shown here is derived from an EMBL/GenBank/DDBJ whole genome shotgun (WGS) entry which is preliminary data.</text>
</comment>
<keyword evidence="16" id="KW-0406">Ion transport</keyword>
<dbReference type="Gene3D" id="2.70.150.10">
    <property type="entry name" value="Calcium-transporting ATPase, cytoplasmic transduction domain A"/>
    <property type="match status" value="1"/>
</dbReference>
<dbReference type="GO" id="GO:0005886">
    <property type="term" value="C:plasma membrane"/>
    <property type="evidence" value="ECO:0007669"/>
    <property type="project" value="UniProtKB-SubCell"/>
</dbReference>
<dbReference type="SUPFAM" id="SSF55008">
    <property type="entry name" value="HMA, heavy metal-associated domain"/>
    <property type="match status" value="1"/>
</dbReference>
<feature type="transmembrane region" description="Helical" evidence="20">
    <location>
        <begin position="371"/>
        <end position="392"/>
    </location>
</feature>
<dbReference type="SFLD" id="SFLDG00002">
    <property type="entry name" value="C1.7:_P-type_atpase_like"/>
    <property type="match status" value="1"/>
</dbReference>
<evidence type="ECO:0000256" key="17">
    <source>
        <dbReference type="ARBA" id="ARBA00023136"/>
    </source>
</evidence>
<keyword evidence="10" id="KW-0187">Copper transport</keyword>
<dbReference type="PANTHER" id="PTHR43520:SF8">
    <property type="entry name" value="P-TYPE CU(+) TRANSPORTER"/>
    <property type="match status" value="1"/>
</dbReference>
<dbReference type="FunFam" id="3.40.50.1000:FF:000144">
    <property type="entry name" value="copper-transporting ATPase 1 isoform X2"/>
    <property type="match status" value="1"/>
</dbReference>
<dbReference type="InterPro" id="IPR059000">
    <property type="entry name" value="ATPase_P-type_domA"/>
</dbReference>
<keyword evidence="4" id="KW-0813">Transport</keyword>
<keyword evidence="15" id="KW-0186">Copper</keyword>
<dbReference type="InterPro" id="IPR036163">
    <property type="entry name" value="HMA_dom_sf"/>
</dbReference>
<comment type="subcellular location">
    <subcellularLocation>
        <location evidence="1">Cell membrane</location>
        <topology evidence="1">Multi-pass membrane protein</topology>
    </subcellularLocation>
</comment>
<dbReference type="SFLD" id="SFLDS00003">
    <property type="entry name" value="Haloacid_Dehalogenase"/>
    <property type="match status" value="1"/>
</dbReference>
<dbReference type="NCBIfam" id="TIGR01494">
    <property type="entry name" value="ATPase_P-type"/>
    <property type="match status" value="1"/>
</dbReference>
<keyword evidence="17 20" id="KW-0472">Membrane</keyword>
<dbReference type="CDD" id="cd02094">
    <property type="entry name" value="P-type_ATPase_Cu-like"/>
    <property type="match status" value="1"/>
</dbReference>
<dbReference type="SFLD" id="SFLDF00027">
    <property type="entry name" value="p-type_atpase"/>
    <property type="match status" value="1"/>
</dbReference>
<dbReference type="InterPro" id="IPR018303">
    <property type="entry name" value="ATPase_P-typ_P_site"/>
</dbReference>
<dbReference type="GO" id="GO:0055070">
    <property type="term" value="P:copper ion homeostasis"/>
    <property type="evidence" value="ECO:0007669"/>
    <property type="project" value="TreeGrafter"/>
</dbReference>
<dbReference type="Gene3D" id="3.40.50.1000">
    <property type="entry name" value="HAD superfamily/HAD-like"/>
    <property type="match status" value="1"/>
</dbReference>
<dbReference type="InterPro" id="IPR044492">
    <property type="entry name" value="P_typ_ATPase_HD_dom"/>
</dbReference>
<feature type="domain" description="HMA" evidence="21">
    <location>
        <begin position="2"/>
        <end position="68"/>
    </location>
</feature>
<dbReference type="Proteomes" id="UP000231343">
    <property type="component" value="Unassembled WGS sequence"/>
</dbReference>
<keyword evidence="6" id="KW-0597">Phosphoprotein</keyword>
<evidence type="ECO:0000256" key="18">
    <source>
        <dbReference type="ARBA" id="ARBA00033239"/>
    </source>
</evidence>
<evidence type="ECO:0000313" key="23">
    <source>
        <dbReference type="Proteomes" id="UP000231343"/>
    </source>
</evidence>
<dbReference type="EC" id="7.2.2.8" evidence="3"/>
<evidence type="ECO:0000256" key="13">
    <source>
        <dbReference type="ARBA" id="ARBA00022967"/>
    </source>
</evidence>
<feature type="transmembrane region" description="Helical" evidence="20">
    <location>
        <begin position="683"/>
        <end position="702"/>
    </location>
</feature>
<evidence type="ECO:0000259" key="21">
    <source>
        <dbReference type="PROSITE" id="PS50846"/>
    </source>
</evidence>
<evidence type="ECO:0000256" key="8">
    <source>
        <dbReference type="ARBA" id="ARBA00022723"/>
    </source>
</evidence>
<keyword evidence="13" id="KW-1278">Translocase</keyword>
<dbReference type="Gene3D" id="3.30.70.100">
    <property type="match status" value="1"/>
</dbReference>
<keyword evidence="5 20" id="KW-1003">Cell membrane</keyword>
<dbReference type="Pfam" id="PF00122">
    <property type="entry name" value="E1-E2_ATPase"/>
    <property type="match status" value="1"/>
</dbReference>
<feature type="transmembrane region" description="Helical" evidence="20">
    <location>
        <begin position="344"/>
        <end position="365"/>
    </location>
</feature>
<comment type="similarity">
    <text evidence="2 20">Belongs to the cation transport ATPase (P-type) (TC 3.A.3) family. Type IB subfamily.</text>
</comment>
<dbReference type="PROSITE" id="PS50846">
    <property type="entry name" value="HMA_2"/>
    <property type="match status" value="1"/>
</dbReference>
<dbReference type="CDD" id="cd00371">
    <property type="entry name" value="HMA"/>
    <property type="match status" value="1"/>
</dbReference>
<dbReference type="InterPro" id="IPR008250">
    <property type="entry name" value="ATPase_P-typ_transduc_dom_A_sf"/>
</dbReference>
<protein>
    <recommendedName>
        <fullName evidence="3">P-type Cu(+) transporter</fullName>
        <ecNumber evidence="3">7.2.2.8</ecNumber>
    </recommendedName>
    <alternativeName>
        <fullName evidence="18">Cu(+)-exporting ATPase</fullName>
    </alternativeName>
</protein>
<keyword evidence="11 20" id="KW-0067">ATP-binding</keyword>
<evidence type="ECO:0000256" key="7">
    <source>
        <dbReference type="ARBA" id="ARBA00022692"/>
    </source>
</evidence>
<proteinExistence type="inferred from homology"/>
<dbReference type="InterPro" id="IPR027256">
    <property type="entry name" value="P-typ_ATPase_IB"/>
</dbReference>
<accession>A0A2H0XU67</accession>
<evidence type="ECO:0000256" key="3">
    <source>
        <dbReference type="ARBA" id="ARBA00012517"/>
    </source>
</evidence>
<dbReference type="AlphaFoldDB" id="A0A2H0XU67"/>
<evidence type="ECO:0000256" key="5">
    <source>
        <dbReference type="ARBA" id="ARBA00022475"/>
    </source>
</evidence>
<dbReference type="NCBIfam" id="TIGR01511">
    <property type="entry name" value="ATPase-IB1_Cu"/>
    <property type="match status" value="1"/>
</dbReference>
<feature type="transmembrane region" description="Helical" evidence="20">
    <location>
        <begin position="160"/>
        <end position="180"/>
    </location>
</feature>
<evidence type="ECO:0000256" key="2">
    <source>
        <dbReference type="ARBA" id="ARBA00006024"/>
    </source>
</evidence>
<dbReference type="PRINTS" id="PR00943">
    <property type="entry name" value="CUATPASE"/>
</dbReference>
<dbReference type="GO" id="GO:0005524">
    <property type="term" value="F:ATP binding"/>
    <property type="evidence" value="ECO:0007669"/>
    <property type="project" value="UniProtKB-UniRule"/>
</dbReference>
<feature type="transmembrane region" description="Helical" evidence="20">
    <location>
        <begin position="126"/>
        <end position="148"/>
    </location>
</feature>
<dbReference type="SUPFAM" id="SSF81665">
    <property type="entry name" value="Calcium ATPase, transmembrane domain M"/>
    <property type="match status" value="1"/>
</dbReference>
<dbReference type="SUPFAM" id="SSF56784">
    <property type="entry name" value="HAD-like"/>
    <property type="match status" value="1"/>
</dbReference>
<evidence type="ECO:0000256" key="20">
    <source>
        <dbReference type="RuleBase" id="RU362081"/>
    </source>
</evidence>
<dbReference type="InterPro" id="IPR023298">
    <property type="entry name" value="ATPase_P-typ_TM_dom_sf"/>
</dbReference>
<dbReference type="InterPro" id="IPR023299">
    <property type="entry name" value="ATPase_P-typ_cyto_dom_N"/>
</dbReference>
<feature type="transmembrane region" description="Helical" evidence="20">
    <location>
        <begin position="192"/>
        <end position="210"/>
    </location>
</feature>
<dbReference type="FunFam" id="2.70.150.10:FF:000020">
    <property type="entry name" value="Copper-exporting P-type ATPase A"/>
    <property type="match status" value="1"/>
</dbReference>
<dbReference type="Pfam" id="PF00702">
    <property type="entry name" value="Hydrolase"/>
    <property type="match status" value="1"/>
</dbReference>
<dbReference type="GO" id="GO:0140581">
    <property type="term" value="F:P-type monovalent copper transporter activity"/>
    <property type="evidence" value="ECO:0007669"/>
    <property type="project" value="UniProtKB-EC"/>
</dbReference>
<dbReference type="SUPFAM" id="SSF81653">
    <property type="entry name" value="Calcium ATPase, transduction domain A"/>
    <property type="match status" value="1"/>
</dbReference>
<evidence type="ECO:0000256" key="16">
    <source>
        <dbReference type="ARBA" id="ARBA00023065"/>
    </source>
</evidence>
<evidence type="ECO:0000313" key="22">
    <source>
        <dbReference type="EMBL" id="PIS28500.1"/>
    </source>
</evidence>
<keyword evidence="14 20" id="KW-1133">Transmembrane helix</keyword>
<feature type="transmembrane region" description="Helical" evidence="20">
    <location>
        <begin position="708"/>
        <end position="727"/>
    </location>
</feature>
<dbReference type="Gene3D" id="3.40.1110.10">
    <property type="entry name" value="Calcium-transporting ATPase, cytoplasmic domain N"/>
    <property type="match status" value="2"/>
</dbReference>
<evidence type="ECO:0000256" key="6">
    <source>
        <dbReference type="ARBA" id="ARBA00022553"/>
    </source>
</evidence>
<evidence type="ECO:0000256" key="14">
    <source>
        <dbReference type="ARBA" id="ARBA00022989"/>
    </source>
</evidence>
<dbReference type="InterPro" id="IPR001757">
    <property type="entry name" value="P_typ_ATPase"/>
</dbReference>
<evidence type="ECO:0000256" key="19">
    <source>
        <dbReference type="ARBA" id="ARBA00049289"/>
    </source>
</evidence>
<organism evidence="22 23">
    <name type="scientific">Candidatus Saganbacteria bacterium CG08_land_8_20_14_0_20_45_16</name>
    <dbReference type="NCBI Taxonomy" id="2014293"/>
    <lineage>
        <taxon>Bacteria</taxon>
        <taxon>Bacillati</taxon>
        <taxon>Saganbacteria</taxon>
    </lineage>
</organism>
<reference evidence="22 23" key="1">
    <citation type="submission" date="2017-09" db="EMBL/GenBank/DDBJ databases">
        <title>Depth-based differentiation of microbial function through sediment-hosted aquifers and enrichment of novel symbionts in the deep terrestrial subsurface.</title>
        <authorList>
            <person name="Probst A.J."/>
            <person name="Ladd B."/>
            <person name="Jarett J.K."/>
            <person name="Geller-Mcgrath D.E."/>
            <person name="Sieber C.M."/>
            <person name="Emerson J.B."/>
            <person name="Anantharaman K."/>
            <person name="Thomas B.C."/>
            <person name="Malmstrom R."/>
            <person name="Stieglmeier M."/>
            <person name="Klingl A."/>
            <person name="Woyke T."/>
            <person name="Ryan C.M."/>
            <person name="Banfield J.F."/>
        </authorList>
    </citation>
    <scope>NUCLEOTIDE SEQUENCE [LARGE SCALE GENOMIC DNA]</scope>
    <source>
        <strain evidence="22">CG08_land_8_20_14_0_20_45_16</strain>
    </source>
</reference>
<dbReference type="PRINTS" id="PR00119">
    <property type="entry name" value="CATATPASE"/>
</dbReference>
<evidence type="ECO:0000256" key="12">
    <source>
        <dbReference type="ARBA" id="ARBA00022842"/>
    </source>
</evidence>